<comment type="caution">
    <text evidence="2">The sequence shown here is derived from an EMBL/GenBank/DDBJ whole genome shotgun (WGS) entry which is preliminary data.</text>
</comment>
<accession>A0A9P4XJQ8</accession>
<feature type="compositionally biased region" description="Basic and acidic residues" evidence="1">
    <location>
        <begin position="320"/>
        <end position="331"/>
    </location>
</feature>
<dbReference type="EMBL" id="QLNT01000006">
    <property type="protein sequence ID" value="KAF3073760.1"/>
    <property type="molecule type" value="Genomic_DNA"/>
</dbReference>
<dbReference type="Proteomes" id="UP000801864">
    <property type="component" value="Unassembled WGS sequence"/>
</dbReference>
<evidence type="ECO:0000313" key="2">
    <source>
        <dbReference type="EMBL" id="KAF3073760.1"/>
    </source>
</evidence>
<organism evidence="2 3">
    <name type="scientific">Trichoderma lentiforme</name>
    <dbReference type="NCBI Taxonomy" id="1567552"/>
    <lineage>
        <taxon>Eukaryota</taxon>
        <taxon>Fungi</taxon>
        <taxon>Dikarya</taxon>
        <taxon>Ascomycota</taxon>
        <taxon>Pezizomycotina</taxon>
        <taxon>Sordariomycetes</taxon>
        <taxon>Hypocreomycetidae</taxon>
        <taxon>Hypocreales</taxon>
        <taxon>Hypocreaceae</taxon>
        <taxon>Trichoderma</taxon>
    </lineage>
</organism>
<evidence type="ECO:0000256" key="1">
    <source>
        <dbReference type="SAM" id="MobiDB-lite"/>
    </source>
</evidence>
<protein>
    <submittedName>
        <fullName evidence="2">Uncharacterized protein</fullName>
    </submittedName>
</protein>
<feature type="region of interest" description="Disordered" evidence="1">
    <location>
        <begin position="320"/>
        <end position="340"/>
    </location>
</feature>
<gene>
    <name evidence="2" type="ORF">CFAM422_004355</name>
</gene>
<name>A0A9P4XJQ8_9HYPO</name>
<sequence>MKDQAAKELASGLNEQQMQQLLYLNEYSLLGRLLDLTKKNPSPVFRLLELNERAAEEPVSDYVSDPCKRINLFRRLQDNIKRHELPFAPSMSVFALFMVAPIDVLQYRLDNLERNAQEKNTTEVQEFIEQCRTAAAVIQEFVSREGRQVEDTGEDNLFLLRSMNLGCAGREGWGRCVTPYYGDLGMETGHIHGLVENYGIEPPNFELLQVSGDLLRVAAICGATQPVYWSDEVDEDNNAYYDDDVDYGDDHFDDDYDEDEMDSQPDMYMDKNYAQLLRWAGEIEGQEVGGEEVVGQEVERQEIEGQEIERQEIERQEIERQEVEGREVEGREDLEECLLQ</sequence>
<evidence type="ECO:0000313" key="3">
    <source>
        <dbReference type="Proteomes" id="UP000801864"/>
    </source>
</evidence>
<proteinExistence type="predicted"/>
<dbReference type="AlphaFoldDB" id="A0A9P4XJQ8"/>
<reference evidence="2 3" key="1">
    <citation type="submission" date="2018-06" db="EMBL/GenBank/DDBJ databases">
        <title>Genome analysis of cellulolytic fungus Trichoderma lentiforme CFAM-422.</title>
        <authorList>
            <person name="Steindorff A.S."/>
            <person name="Formighieri E.F."/>
            <person name="Midorikawa G.E.O."/>
            <person name="Tamietti M.S."/>
            <person name="Ramos E.Z."/>
            <person name="Silva A.S."/>
            <person name="Bon E.P.S."/>
            <person name="Mendes T.D."/>
            <person name="Damaso M.C.T."/>
            <person name="Favaro L.C.L."/>
        </authorList>
    </citation>
    <scope>NUCLEOTIDE SEQUENCE [LARGE SCALE GENOMIC DNA]</scope>
    <source>
        <strain evidence="2 3">CFAM-422</strain>
    </source>
</reference>
<keyword evidence="3" id="KW-1185">Reference proteome</keyword>